<feature type="compositionally biased region" description="Low complexity" evidence="1">
    <location>
        <begin position="71"/>
        <end position="86"/>
    </location>
</feature>
<feature type="compositionally biased region" description="Basic and acidic residues" evidence="1">
    <location>
        <begin position="121"/>
        <end position="130"/>
    </location>
</feature>
<dbReference type="EnsemblFungi" id="MAPG_00687T0">
    <property type="protein sequence ID" value="MAPG_00687T0"/>
    <property type="gene ID" value="MAPG_00687"/>
</dbReference>
<feature type="compositionally biased region" description="Acidic residues" evidence="1">
    <location>
        <begin position="152"/>
        <end position="162"/>
    </location>
</feature>
<feature type="domain" description="Myb-like DNA-binding" evidence="2">
    <location>
        <begin position="9"/>
        <end position="55"/>
    </location>
</feature>
<dbReference type="Proteomes" id="UP000011715">
    <property type="component" value="Unassembled WGS sequence"/>
</dbReference>
<feature type="region of interest" description="Disordered" evidence="1">
    <location>
        <begin position="55"/>
        <end position="162"/>
    </location>
</feature>
<dbReference type="OrthoDB" id="5353914at2759"/>
<sequence length="162" mass="16719">MAPPDPSLQVQFLVTCIKHCTAPGRVDFAAVAADLNVPSKAAAAKRYERLLKAHGAWPPSAGGSASGPGSDGTASVPATPKTTTPKGKGRASAASTPRSRKRKNAADDDDDETPASKVSRKMKDEVDIKQDIFGLDDGLGDGLGGDIGHDLGDDEVDEKLVV</sequence>
<dbReference type="VEuPathDB" id="FungiDB:MAPG_00687"/>
<evidence type="ECO:0000256" key="1">
    <source>
        <dbReference type="SAM" id="MobiDB-lite"/>
    </source>
</evidence>
<organism evidence="4 5">
    <name type="scientific">Magnaporthiopsis poae (strain ATCC 64411 / 73-15)</name>
    <name type="common">Kentucky bluegrass fungus</name>
    <name type="synonym">Magnaporthe poae</name>
    <dbReference type="NCBI Taxonomy" id="644358"/>
    <lineage>
        <taxon>Eukaryota</taxon>
        <taxon>Fungi</taxon>
        <taxon>Dikarya</taxon>
        <taxon>Ascomycota</taxon>
        <taxon>Pezizomycotina</taxon>
        <taxon>Sordariomycetes</taxon>
        <taxon>Sordariomycetidae</taxon>
        <taxon>Magnaporthales</taxon>
        <taxon>Magnaporthaceae</taxon>
        <taxon>Magnaporthiopsis</taxon>
    </lineage>
</organism>
<evidence type="ECO:0000259" key="2">
    <source>
        <dbReference type="Pfam" id="PF22980"/>
    </source>
</evidence>
<evidence type="ECO:0000313" key="4">
    <source>
        <dbReference type="EnsemblFungi" id="MAPG_00687T0"/>
    </source>
</evidence>
<dbReference type="Pfam" id="PF22980">
    <property type="entry name" value="Myb_DNA-bind_8"/>
    <property type="match status" value="1"/>
</dbReference>
<gene>
    <name evidence="3" type="ORF">MAPG_00687</name>
</gene>
<dbReference type="InterPro" id="IPR054505">
    <property type="entry name" value="Myb_DNA-bind_8"/>
</dbReference>
<proteinExistence type="predicted"/>
<name>A0A0C4DLP2_MAGP6</name>
<dbReference type="STRING" id="644358.A0A0C4DLP2"/>
<reference evidence="4" key="4">
    <citation type="journal article" date="2015" name="G3 (Bethesda)">
        <title>Genome sequences of three phytopathogenic species of the Magnaporthaceae family of fungi.</title>
        <authorList>
            <person name="Okagaki L.H."/>
            <person name="Nunes C.C."/>
            <person name="Sailsbery J."/>
            <person name="Clay B."/>
            <person name="Brown D."/>
            <person name="John T."/>
            <person name="Oh Y."/>
            <person name="Young N."/>
            <person name="Fitzgerald M."/>
            <person name="Haas B.J."/>
            <person name="Zeng Q."/>
            <person name="Young S."/>
            <person name="Adiconis X."/>
            <person name="Fan L."/>
            <person name="Levin J.Z."/>
            <person name="Mitchell T.K."/>
            <person name="Okubara P.A."/>
            <person name="Farman M.L."/>
            <person name="Kohn L.M."/>
            <person name="Birren B."/>
            <person name="Ma L.-J."/>
            <person name="Dean R.A."/>
        </authorList>
    </citation>
    <scope>NUCLEOTIDE SEQUENCE</scope>
    <source>
        <strain evidence="4">ATCC 64411 / 73-15</strain>
    </source>
</reference>
<dbReference type="AlphaFoldDB" id="A0A0C4DLP2"/>
<reference evidence="5" key="1">
    <citation type="submission" date="2010-05" db="EMBL/GenBank/DDBJ databases">
        <title>The genome sequence of Magnaporthe poae strain ATCC 64411.</title>
        <authorList>
            <person name="Ma L.-J."/>
            <person name="Dead R."/>
            <person name="Young S."/>
            <person name="Zeng Q."/>
            <person name="Koehrsen M."/>
            <person name="Alvarado L."/>
            <person name="Berlin A."/>
            <person name="Chapman S.B."/>
            <person name="Chen Z."/>
            <person name="Freedman E."/>
            <person name="Gellesch M."/>
            <person name="Goldberg J."/>
            <person name="Griggs A."/>
            <person name="Gujja S."/>
            <person name="Heilman E.R."/>
            <person name="Heiman D."/>
            <person name="Hepburn T."/>
            <person name="Howarth C."/>
            <person name="Jen D."/>
            <person name="Larson L."/>
            <person name="Mehta T."/>
            <person name="Neiman D."/>
            <person name="Pearson M."/>
            <person name="Roberts A."/>
            <person name="Saif S."/>
            <person name="Shea T."/>
            <person name="Shenoy N."/>
            <person name="Sisk P."/>
            <person name="Stolte C."/>
            <person name="Sykes S."/>
            <person name="Walk T."/>
            <person name="White J."/>
            <person name="Yandava C."/>
            <person name="Haas B."/>
            <person name="Nusbaum C."/>
            <person name="Birren B."/>
        </authorList>
    </citation>
    <scope>NUCLEOTIDE SEQUENCE [LARGE SCALE GENOMIC DNA]</scope>
    <source>
        <strain evidence="5">ATCC 64411 / 73-15</strain>
    </source>
</reference>
<reference evidence="3" key="2">
    <citation type="submission" date="2010-05" db="EMBL/GenBank/DDBJ databases">
        <title>The Genome Sequence of Magnaporthe poae strain ATCC 64411.</title>
        <authorList>
            <consortium name="The Broad Institute Genome Sequencing Platform"/>
            <consortium name="Broad Institute Genome Sequencing Center for Infectious Disease"/>
            <person name="Ma L.-J."/>
            <person name="Dead R."/>
            <person name="Young S."/>
            <person name="Zeng Q."/>
            <person name="Koehrsen M."/>
            <person name="Alvarado L."/>
            <person name="Berlin A."/>
            <person name="Chapman S.B."/>
            <person name="Chen Z."/>
            <person name="Freedman E."/>
            <person name="Gellesch M."/>
            <person name="Goldberg J."/>
            <person name="Griggs A."/>
            <person name="Gujja S."/>
            <person name="Heilman E.R."/>
            <person name="Heiman D."/>
            <person name="Hepburn T."/>
            <person name="Howarth C."/>
            <person name="Jen D."/>
            <person name="Larson L."/>
            <person name="Mehta T."/>
            <person name="Neiman D."/>
            <person name="Pearson M."/>
            <person name="Roberts A."/>
            <person name="Saif S."/>
            <person name="Shea T."/>
            <person name="Shenoy N."/>
            <person name="Sisk P."/>
            <person name="Stolte C."/>
            <person name="Sykes S."/>
            <person name="Walk T."/>
            <person name="White J."/>
            <person name="Yandava C."/>
            <person name="Haas B."/>
            <person name="Nusbaum C."/>
            <person name="Birren B."/>
        </authorList>
    </citation>
    <scope>NUCLEOTIDE SEQUENCE</scope>
    <source>
        <strain evidence="3">ATCC 64411</strain>
    </source>
</reference>
<keyword evidence="5" id="KW-1185">Reference proteome</keyword>
<protein>
    <recommendedName>
        <fullName evidence="2">Myb-like DNA-binding domain-containing protein</fullName>
    </recommendedName>
</protein>
<dbReference type="OMA" id="EFCNTGA"/>
<reference evidence="3" key="3">
    <citation type="submission" date="2011-03" db="EMBL/GenBank/DDBJ databases">
        <title>Annotation of Magnaporthe poae ATCC 64411.</title>
        <authorList>
            <person name="Ma L.-J."/>
            <person name="Dead R."/>
            <person name="Young S.K."/>
            <person name="Zeng Q."/>
            <person name="Gargeya S."/>
            <person name="Fitzgerald M."/>
            <person name="Haas B."/>
            <person name="Abouelleil A."/>
            <person name="Alvarado L."/>
            <person name="Arachchi H.M."/>
            <person name="Berlin A."/>
            <person name="Brown A."/>
            <person name="Chapman S.B."/>
            <person name="Chen Z."/>
            <person name="Dunbar C."/>
            <person name="Freedman E."/>
            <person name="Gearin G."/>
            <person name="Gellesch M."/>
            <person name="Goldberg J."/>
            <person name="Griggs A."/>
            <person name="Gujja S."/>
            <person name="Heiman D."/>
            <person name="Howarth C."/>
            <person name="Larson L."/>
            <person name="Lui A."/>
            <person name="MacDonald P.J.P."/>
            <person name="Mehta T."/>
            <person name="Montmayeur A."/>
            <person name="Murphy C."/>
            <person name="Neiman D."/>
            <person name="Pearson M."/>
            <person name="Priest M."/>
            <person name="Roberts A."/>
            <person name="Saif S."/>
            <person name="Shea T."/>
            <person name="Shenoy N."/>
            <person name="Sisk P."/>
            <person name="Stolte C."/>
            <person name="Sykes S."/>
            <person name="Yandava C."/>
            <person name="Wortman J."/>
            <person name="Nusbaum C."/>
            <person name="Birren B."/>
        </authorList>
    </citation>
    <scope>NUCLEOTIDE SEQUENCE</scope>
    <source>
        <strain evidence="3">ATCC 64411</strain>
    </source>
</reference>
<dbReference type="EMBL" id="ADBL01000161">
    <property type="status" value="NOT_ANNOTATED_CDS"/>
    <property type="molecule type" value="Genomic_DNA"/>
</dbReference>
<evidence type="ECO:0000313" key="5">
    <source>
        <dbReference type="Proteomes" id="UP000011715"/>
    </source>
</evidence>
<dbReference type="EMBL" id="GL876966">
    <property type="protein sequence ID" value="KLU81602.1"/>
    <property type="molecule type" value="Genomic_DNA"/>
</dbReference>
<reference evidence="4" key="5">
    <citation type="submission" date="2015-06" db="UniProtKB">
        <authorList>
            <consortium name="EnsemblFungi"/>
        </authorList>
    </citation>
    <scope>IDENTIFICATION</scope>
    <source>
        <strain evidence="4">ATCC 64411</strain>
    </source>
</reference>
<dbReference type="eggNOG" id="ENOG502SFTJ">
    <property type="taxonomic scope" value="Eukaryota"/>
</dbReference>
<accession>A0A0C4DLP2</accession>
<evidence type="ECO:0000313" key="3">
    <source>
        <dbReference type="EMBL" id="KLU81602.1"/>
    </source>
</evidence>